<comment type="caution">
    <text evidence="3">The sequence shown here is derived from an EMBL/GenBank/DDBJ whole genome shotgun (WGS) entry which is preliminary data.</text>
</comment>
<dbReference type="Pfam" id="PF00078">
    <property type="entry name" value="RVT_1"/>
    <property type="match status" value="1"/>
</dbReference>
<dbReference type="Gene3D" id="3.60.10.10">
    <property type="entry name" value="Endonuclease/exonuclease/phosphatase"/>
    <property type="match status" value="1"/>
</dbReference>
<dbReference type="InterPro" id="IPR043502">
    <property type="entry name" value="DNA/RNA_pol_sf"/>
</dbReference>
<dbReference type="SUPFAM" id="SSF56672">
    <property type="entry name" value="DNA/RNA polymerases"/>
    <property type="match status" value="1"/>
</dbReference>
<evidence type="ECO:0000313" key="3">
    <source>
        <dbReference type="EMBL" id="KAL0152005.1"/>
    </source>
</evidence>
<feature type="compositionally biased region" description="Basic residues" evidence="1">
    <location>
        <begin position="105"/>
        <end position="123"/>
    </location>
</feature>
<name>A0ABD0MQY5_CIRMR</name>
<dbReference type="Pfam" id="PF09004">
    <property type="entry name" value="ALKBH8_N"/>
    <property type="match status" value="1"/>
</dbReference>
<evidence type="ECO:0000259" key="2">
    <source>
        <dbReference type="PROSITE" id="PS50878"/>
    </source>
</evidence>
<dbReference type="PROSITE" id="PS50878">
    <property type="entry name" value="RT_POL"/>
    <property type="match status" value="1"/>
</dbReference>
<dbReference type="PANTHER" id="PTHR47510:SF3">
    <property type="entry name" value="ENDO_EXONUCLEASE_PHOSPHATASE DOMAIN-CONTAINING PROTEIN"/>
    <property type="match status" value="1"/>
</dbReference>
<dbReference type="SUPFAM" id="SSF56219">
    <property type="entry name" value="DNase I-like"/>
    <property type="match status" value="1"/>
</dbReference>
<protein>
    <recommendedName>
        <fullName evidence="2">Reverse transcriptase domain-containing protein</fullName>
    </recommendedName>
</protein>
<dbReference type="Proteomes" id="UP001529510">
    <property type="component" value="Unassembled WGS sequence"/>
</dbReference>
<dbReference type="InterPro" id="IPR000477">
    <property type="entry name" value="RT_dom"/>
</dbReference>
<dbReference type="InterPro" id="IPR015095">
    <property type="entry name" value="AlkB_hom8_N"/>
</dbReference>
<sequence>MRVTQLPCCKGEVTGTEQCTGLPELVASNAVSKAITFLLSSLKVWMRVSSSEIFSNSGAFTSYTRQELLDIGLYNPDSFISNLRLVPEIARTPEAAHPTRPGGSARRRRRDSKQRRGKRGGLRAKLKLTPHRLSLPSIFLANVRSLVNKMDEIRLRINHSKRLWNCNVMIFTETWLNSDISDNAIALAEHHTFQADRTADDSGKTRGGGLCIYVNKAWCTNSVMLGRHCSADLEFLMVKCRPFYLPREFTSTIITAAYIPPDADAKLAMNELHAAISKQQTVHPEAAFIVAGDFNHSNLKTVLPKFHQNIFCHTRGNKTLDHVYTNMAEAYTVTPHPHLGQSDHLSLFLIPKYSPLINRVKPSVKTIKVWPAGVDFTLQDRFLHTDWSMFATQATCGSHTNIDSYTSSVLDYINTTIDSVTTQKQITTYPNQKPWMNKEVRLLLKARNTAFRSGDAQAYSTSRANLKRGIKKAKHCYKLKLEEHFSNSDPRRMWQGIQAISDYKPSHSTPTDTNVFFLNELNDFYARFERDNKETATKIATSTDHSPITLTSSDVYNVLSRINARKAAGPDGIPGRVLRACAEQLAGVFTDIFNMSLAQAAVPRCFKTTSIVPVPKHSSPTCLNDYRPVALTPIIMKCFEWLVLTHLKDSLQSSLDQHQFAYRGNRSTEDAVSIALHSVLTHLDNTNTYARMLFVDFSSAFNTVLPSKLITKLRDLDINTSLCNWIMDFLTNRPQHVRSGHICSTTVTLNTGVPQGCVLSPFLYSVFTHDCRPVYGSNTIIKFADDTTVIGLISNNDETVYREEIKHLATWCTDNNLLLNTTKTKELIVDFRKGRRGSHEPIHINGMAVEPVSSFKFLGTHISEDLSWTTNTSSLVKKAHQRLFFLRTLKKNQLSSAILVNFYRCTIESILTNCVTVWYGSCSVAEPITASTLLGRLSTRFRSVFMGIFDHSSRSAFVRSHTDVGREGLTLSLRSNSSQRCSGGLRSGLCAGQSSSSTPDSVIHVFMDLALYTGAQSCWKRKGPAPNCSHKVGSMELSKMSQYAEAFRVPFTGTKGPRPAPEKQPHTIIPPTPNITLGTMQSDKYRSPGNHQTQTCPSDCQMEKRDSLLQRTRLHCSRVQRRRALHDCIQCFALHLVMYGLDAAAQPWKPIP</sequence>
<proteinExistence type="predicted"/>
<dbReference type="EMBL" id="JAMKFB020000205">
    <property type="protein sequence ID" value="KAL0152005.1"/>
    <property type="molecule type" value="Genomic_DNA"/>
</dbReference>
<feature type="region of interest" description="Disordered" evidence="1">
    <location>
        <begin position="1053"/>
        <end position="1074"/>
    </location>
</feature>
<evidence type="ECO:0000313" key="4">
    <source>
        <dbReference type="Proteomes" id="UP001529510"/>
    </source>
</evidence>
<keyword evidence="4" id="KW-1185">Reference proteome</keyword>
<feature type="domain" description="Reverse transcriptase" evidence="2">
    <location>
        <begin position="595"/>
        <end position="862"/>
    </location>
</feature>
<feature type="region of interest" description="Disordered" evidence="1">
    <location>
        <begin position="91"/>
        <end position="123"/>
    </location>
</feature>
<accession>A0ABD0MQY5</accession>
<gene>
    <name evidence="3" type="ORF">M9458_052723</name>
</gene>
<reference evidence="3 4" key="1">
    <citation type="submission" date="2024-05" db="EMBL/GenBank/DDBJ databases">
        <title>Genome sequencing and assembly of Indian major carp, Cirrhinus mrigala (Hamilton, 1822).</title>
        <authorList>
            <person name="Mohindra V."/>
            <person name="Chowdhury L.M."/>
            <person name="Lal K."/>
            <person name="Jena J.K."/>
        </authorList>
    </citation>
    <scope>NUCLEOTIDE SEQUENCE [LARGE SCALE GENOMIC DNA]</scope>
    <source>
        <strain evidence="3">CM1030</strain>
        <tissue evidence="3">Blood</tissue>
    </source>
</reference>
<dbReference type="InterPro" id="IPR036691">
    <property type="entry name" value="Endo/exonu/phosph_ase_sf"/>
</dbReference>
<dbReference type="CDD" id="cd01650">
    <property type="entry name" value="RT_nLTR_like"/>
    <property type="match status" value="1"/>
</dbReference>
<dbReference type="PANTHER" id="PTHR47510">
    <property type="entry name" value="REVERSE TRANSCRIPTASE DOMAIN-CONTAINING PROTEIN"/>
    <property type="match status" value="1"/>
</dbReference>
<organism evidence="3 4">
    <name type="scientific">Cirrhinus mrigala</name>
    <name type="common">Mrigala</name>
    <dbReference type="NCBI Taxonomy" id="683832"/>
    <lineage>
        <taxon>Eukaryota</taxon>
        <taxon>Metazoa</taxon>
        <taxon>Chordata</taxon>
        <taxon>Craniata</taxon>
        <taxon>Vertebrata</taxon>
        <taxon>Euteleostomi</taxon>
        <taxon>Actinopterygii</taxon>
        <taxon>Neopterygii</taxon>
        <taxon>Teleostei</taxon>
        <taxon>Ostariophysi</taxon>
        <taxon>Cypriniformes</taxon>
        <taxon>Cyprinidae</taxon>
        <taxon>Labeoninae</taxon>
        <taxon>Labeonini</taxon>
        <taxon>Cirrhinus</taxon>
    </lineage>
</organism>
<dbReference type="AlphaFoldDB" id="A0ABD0MQY5"/>
<evidence type="ECO:0000256" key="1">
    <source>
        <dbReference type="SAM" id="MobiDB-lite"/>
    </source>
</evidence>